<sequence>MESTTITLPVPSGLVWGFATLAGIAIASWIVVLTLPEKGGNPAAALRDRLGMEKLPVAAFLTVAALWSAIALILFSGLFGLVVDVLGDMAPAPGATEAVWDFRFKLIQITALTTVLGAVIALPITMSRLRLQTEANLTGNEALFNDKINAATEGLYARRQVTEWREYNSHQVWQDDIVQRCAAIDRLEGLADENTSEIPRIARLLSVYVRELSVELPAQLPPEGATTLHLKDWVASLPQPRSDMEKAAQTLGLLNPVNLDTLGDEIDLRGANLQCCDLQSLNFDRARLAGTHLEGAALKHTSLVQADLSQASLTGADLWYAQLRLANLEGAQLQMADLTNVALHRADLRRAQMQGTNLWGAQLQEANLRDAQLQGTDLWGAQLQGANLWEAQFDDKSSLGSASLSGTALRDIDFTDIPQIGGHIEQVFGDASVTLPNGVTPDSDNWPEHWSKEKLGLNDFLTQWRAFQATLPLDWGDPDR</sequence>
<dbReference type="PANTHER" id="PTHR47485:SF1">
    <property type="entry name" value="THYLAKOID LUMENAL 17.4 KDA PROTEIN, CHLOROPLASTIC"/>
    <property type="match status" value="1"/>
</dbReference>
<dbReference type="Pfam" id="PF00805">
    <property type="entry name" value="Pentapeptide"/>
    <property type="match status" value="2"/>
</dbReference>
<dbReference type="PANTHER" id="PTHR47485">
    <property type="entry name" value="THYLAKOID LUMENAL 17.4 KDA PROTEIN, CHLOROPLASTIC"/>
    <property type="match status" value="1"/>
</dbReference>
<gene>
    <name evidence="3" type="ORF">ACERZ8_17895</name>
</gene>
<comment type="caution">
    <text evidence="3">The sequence shown here is derived from an EMBL/GenBank/DDBJ whole genome shotgun (WGS) entry which is preliminary data.</text>
</comment>
<dbReference type="InterPro" id="IPR001646">
    <property type="entry name" value="5peptide_repeat"/>
</dbReference>
<evidence type="ECO:0000313" key="3">
    <source>
        <dbReference type="EMBL" id="MFL4471655.1"/>
    </source>
</evidence>
<evidence type="ECO:0000313" key="4">
    <source>
        <dbReference type="Proteomes" id="UP001627408"/>
    </source>
</evidence>
<organism evidence="3 4">
    <name type="scientific">Tateyamaria armeniaca</name>
    <dbReference type="NCBI Taxonomy" id="2518930"/>
    <lineage>
        <taxon>Bacteria</taxon>
        <taxon>Pseudomonadati</taxon>
        <taxon>Pseudomonadota</taxon>
        <taxon>Alphaproteobacteria</taxon>
        <taxon>Rhodobacterales</taxon>
        <taxon>Roseobacteraceae</taxon>
        <taxon>Tateyamaria</taxon>
    </lineage>
</organism>
<accession>A0ABW8UWW6</accession>
<feature type="transmembrane region" description="Helical" evidence="2">
    <location>
        <begin position="102"/>
        <end position="122"/>
    </location>
</feature>
<keyword evidence="1" id="KW-0677">Repeat</keyword>
<name>A0ABW8UWW6_9RHOB</name>
<evidence type="ECO:0000256" key="1">
    <source>
        <dbReference type="ARBA" id="ARBA00022737"/>
    </source>
</evidence>
<protein>
    <submittedName>
        <fullName evidence="3">Pentapeptide repeat-containing protein</fullName>
    </submittedName>
</protein>
<dbReference type="Proteomes" id="UP001627408">
    <property type="component" value="Unassembled WGS sequence"/>
</dbReference>
<keyword evidence="4" id="KW-1185">Reference proteome</keyword>
<keyword evidence="2" id="KW-0472">Membrane</keyword>
<proteinExistence type="predicted"/>
<feature type="transmembrane region" description="Helical" evidence="2">
    <location>
        <begin position="57"/>
        <end position="82"/>
    </location>
</feature>
<keyword evidence="2" id="KW-0812">Transmembrane</keyword>
<feature type="transmembrane region" description="Helical" evidence="2">
    <location>
        <begin position="14"/>
        <end position="36"/>
    </location>
</feature>
<reference evidence="3 4" key="1">
    <citation type="submission" date="2024-08" db="EMBL/GenBank/DDBJ databases">
        <title>Tateyamaria sp. nov., isolated from marine algae.</title>
        <authorList>
            <person name="Choi B.J."/>
            <person name="Kim J.M."/>
            <person name="Lee J.K."/>
            <person name="Choi D.G."/>
            <person name="Bayburt H."/>
            <person name="Baek J.H."/>
            <person name="Han D.M."/>
            <person name="Jeon C.O."/>
        </authorList>
    </citation>
    <scope>NUCLEOTIDE SEQUENCE [LARGE SCALE GENOMIC DNA]</scope>
    <source>
        <strain evidence="3 4">KMU-156</strain>
    </source>
</reference>
<dbReference type="EMBL" id="JBHDIY010000002">
    <property type="protein sequence ID" value="MFL4471655.1"/>
    <property type="molecule type" value="Genomic_DNA"/>
</dbReference>
<evidence type="ECO:0000256" key="2">
    <source>
        <dbReference type="SAM" id="Phobius"/>
    </source>
</evidence>
<keyword evidence="2" id="KW-1133">Transmembrane helix</keyword>
<dbReference type="SUPFAM" id="SSF141571">
    <property type="entry name" value="Pentapeptide repeat-like"/>
    <property type="match status" value="1"/>
</dbReference>
<dbReference type="RefSeq" id="WP_407593502.1">
    <property type="nucleotide sequence ID" value="NZ_JBHDIY010000002.1"/>
</dbReference>
<dbReference type="Gene3D" id="2.160.20.80">
    <property type="entry name" value="E3 ubiquitin-protein ligase SopA"/>
    <property type="match status" value="1"/>
</dbReference>